<keyword evidence="2" id="KW-0524">Neurogenesis</keyword>
<dbReference type="InterPro" id="IPR038113">
    <property type="entry name" value="MITD1_C_sf"/>
</dbReference>
<dbReference type="InterPro" id="IPR052817">
    <property type="entry name" value="MIT_domain_contain_protein1"/>
</dbReference>
<organism evidence="4 5">
    <name type="scientific">Glossina pallidipes</name>
    <name type="common">Tsetse fly</name>
    <dbReference type="NCBI Taxonomy" id="7398"/>
    <lineage>
        <taxon>Eukaryota</taxon>
        <taxon>Metazoa</taxon>
        <taxon>Ecdysozoa</taxon>
        <taxon>Arthropoda</taxon>
        <taxon>Hexapoda</taxon>
        <taxon>Insecta</taxon>
        <taxon>Pterygota</taxon>
        <taxon>Neoptera</taxon>
        <taxon>Endopterygota</taxon>
        <taxon>Diptera</taxon>
        <taxon>Brachycera</taxon>
        <taxon>Muscomorpha</taxon>
        <taxon>Hippoboscoidea</taxon>
        <taxon>Glossinidae</taxon>
        <taxon>Glossina</taxon>
    </lineage>
</organism>
<accession>A0A1B0AFZ9</accession>
<dbReference type="GO" id="GO:0007399">
    <property type="term" value="P:nervous system development"/>
    <property type="evidence" value="ECO:0007669"/>
    <property type="project" value="UniProtKB-KW"/>
</dbReference>
<keyword evidence="5" id="KW-1185">Reference proteome</keyword>
<dbReference type="EnsemblMetazoa" id="GPAI044486-RA">
    <property type="protein sequence ID" value="GPAI044486-PA"/>
    <property type="gene ID" value="GPAI044486"/>
</dbReference>
<evidence type="ECO:0000313" key="4">
    <source>
        <dbReference type="EnsemblMetazoa" id="GPAI044486-PA"/>
    </source>
</evidence>
<keyword evidence="1" id="KW-0551">Lipid droplet</keyword>
<dbReference type="Gene3D" id="1.20.58.80">
    <property type="entry name" value="Phosphotransferase system, lactose/cellobiose-type IIA subunit"/>
    <property type="match status" value="1"/>
</dbReference>
<reference evidence="4" key="2">
    <citation type="submission" date="2020-05" db="UniProtKB">
        <authorList>
            <consortium name="EnsemblMetazoa"/>
        </authorList>
    </citation>
    <scope>IDENTIFICATION</scope>
    <source>
        <strain evidence="4">IAEA</strain>
    </source>
</reference>
<evidence type="ECO:0000256" key="2">
    <source>
        <dbReference type="ARBA" id="ARBA00022902"/>
    </source>
</evidence>
<dbReference type="Gene3D" id="3.30.870.30">
    <property type="entry name" value="MITD, C-terminal phospholipase D-like domain"/>
    <property type="match status" value="1"/>
</dbReference>
<evidence type="ECO:0000259" key="3">
    <source>
        <dbReference type="SMART" id="SM00745"/>
    </source>
</evidence>
<dbReference type="InterPro" id="IPR032341">
    <property type="entry name" value="MITD1_C"/>
</dbReference>
<dbReference type="Pfam" id="PF04212">
    <property type="entry name" value="MIT"/>
    <property type="match status" value="1"/>
</dbReference>
<dbReference type="AlphaFoldDB" id="A0A1B0AFZ9"/>
<proteinExistence type="predicted"/>
<evidence type="ECO:0000313" key="5">
    <source>
        <dbReference type="Proteomes" id="UP000092445"/>
    </source>
</evidence>
<dbReference type="STRING" id="7398.A0A1B0AFZ9"/>
<feature type="domain" description="MIT" evidence="3">
    <location>
        <begin position="3"/>
        <end position="72"/>
    </location>
</feature>
<protein>
    <submittedName>
        <fullName evidence="4">MIT domain-containing protein</fullName>
    </submittedName>
</protein>
<evidence type="ECO:0000256" key="1">
    <source>
        <dbReference type="ARBA" id="ARBA00022677"/>
    </source>
</evidence>
<dbReference type="Pfam" id="PF16565">
    <property type="entry name" value="MIT_C"/>
    <property type="match status" value="1"/>
</dbReference>
<dbReference type="InterPro" id="IPR036181">
    <property type="entry name" value="MIT_dom_sf"/>
</dbReference>
<sequence>MNAKEILMKAVVCDQSGRILQALAYYQDGIKILMDLVNEETDAGRKKVYHSRIKEYLDRAEQIKERISRFGHSGSLLHSVSIEDGATGYSYHTLIGKYLTNEVKEVLIEEPYLVERYQVIIKNCADLKFVRLVTKTDSKNPANQMTALDNIKTDLSLREIILHFTFEDTLHDRKILLSSGYVIKIGRGLHFYKPNNPRYTLGMCDYDFRKCLQTDVDILRIKKVS</sequence>
<dbReference type="PANTHER" id="PTHR21222:SF1">
    <property type="entry name" value="MIT DOMAIN-CONTAINING PROTEIN 1"/>
    <property type="match status" value="1"/>
</dbReference>
<dbReference type="VEuPathDB" id="VectorBase:GPAI044486"/>
<dbReference type="Proteomes" id="UP000092445">
    <property type="component" value="Unassembled WGS sequence"/>
</dbReference>
<dbReference type="InterPro" id="IPR007330">
    <property type="entry name" value="MIT_dom"/>
</dbReference>
<dbReference type="SUPFAM" id="SSF116846">
    <property type="entry name" value="MIT domain"/>
    <property type="match status" value="1"/>
</dbReference>
<reference evidence="5" key="1">
    <citation type="submission" date="2014-03" db="EMBL/GenBank/DDBJ databases">
        <authorList>
            <person name="Aksoy S."/>
            <person name="Warren W."/>
            <person name="Wilson R.K."/>
        </authorList>
    </citation>
    <scope>NUCLEOTIDE SEQUENCE [LARGE SCALE GENOMIC DNA]</scope>
    <source>
        <strain evidence="5">IAEA</strain>
    </source>
</reference>
<name>A0A1B0AFZ9_GLOPL</name>
<dbReference type="SMART" id="SM00745">
    <property type="entry name" value="MIT"/>
    <property type="match status" value="1"/>
</dbReference>
<dbReference type="PANTHER" id="PTHR21222">
    <property type="entry name" value="MIT DOMAIN-CONTAINING PROTEIN 1"/>
    <property type="match status" value="1"/>
</dbReference>